<protein>
    <submittedName>
        <fullName evidence="2">(northern house mosquito) hypothetical protein</fullName>
    </submittedName>
</protein>
<feature type="compositionally biased region" description="Basic and acidic residues" evidence="1">
    <location>
        <begin position="53"/>
        <end position="77"/>
    </location>
</feature>
<dbReference type="EMBL" id="HBUE01019690">
    <property type="protein sequence ID" value="CAG6452018.1"/>
    <property type="molecule type" value="Transcribed_RNA"/>
</dbReference>
<feature type="compositionally biased region" description="Basic and acidic residues" evidence="1">
    <location>
        <begin position="98"/>
        <end position="119"/>
    </location>
</feature>
<accession>A0A8D8A8R7</accession>
<dbReference type="EMBL" id="HBUE01190233">
    <property type="protein sequence ID" value="CAG6524804.1"/>
    <property type="molecule type" value="Transcribed_RNA"/>
</dbReference>
<name>A0A8D8A8R7_CULPI</name>
<dbReference type="EMBL" id="HBUE01019680">
    <property type="protein sequence ID" value="CAG6451996.1"/>
    <property type="molecule type" value="Transcribed_RNA"/>
</dbReference>
<dbReference type="EMBL" id="HBUE01019683">
    <property type="protein sequence ID" value="CAG6452005.1"/>
    <property type="molecule type" value="Transcribed_RNA"/>
</dbReference>
<sequence>MGHVSQHFAGKYLVTMTRENGSPLALEEGLSLVSFFKDHVSVPFFRSIKAREQEEGFHQGVQEVDRRSGQEVDRGQLQEDDPLLQVHPRHRAFADPSDQARSEEGPHHRDPAERWNHRG</sequence>
<dbReference type="EMBL" id="HBUE01190230">
    <property type="protein sequence ID" value="CAG6524800.1"/>
    <property type="molecule type" value="Transcribed_RNA"/>
</dbReference>
<evidence type="ECO:0000256" key="1">
    <source>
        <dbReference type="SAM" id="MobiDB-lite"/>
    </source>
</evidence>
<reference evidence="2" key="1">
    <citation type="submission" date="2021-05" db="EMBL/GenBank/DDBJ databases">
        <authorList>
            <person name="Alioto T."/>
            <person name="Alioto T."/>
            <person name="Gomez Garrido J."/>
        </authorList>
    </citation>
    <scope>NUCLEOTIDE SEQUENCE</scope>
</reference>
<organism evidence="2">
    <name type="scientific">Culex pipiens</name>
    <name type="common">House mosquito</name>
    <dbReference type="NCBI Taxonomy" id="7175"/>
    <lineage>
        <taxon>Eukaryota</taxon>
        <taxon>Metazoa</taxon>
        <taxon>Ecdysozoa</taxon>
        <taxon>Arthropoda</taxon>
        <taxon>Hexapoda</taxon>
        <taxon>Insecta</taxon>
        <taxon>Pterygota</taxon>
        <taxon>Neoptera</taxon>
        <taxon>Endopterygota</taxon>
        <taxon>Diptera</taxon>
        <taxon>Nematocera</taxon>
        <taxon>Culicoidea</taxon>
        <taxon>Culicidae</taxon>
        <taxon>Culicinae</taxon>
        <taxon>Culicini</taxon>
        <taxon>Culex</taxon>
        <taxon>Culex</taxon>
    </lineage>
</organism>
<dbReference type="EMBL" id="HBUE01296102">
    <property type="protein sequence ID" value="CAG6576485.1"/>
    <property type="molecule type" value="Transcribed_RNA"/>
</dbReference>
<dbReference type="EMBL" id="HBUE01190229">
    <property type="protein sequence ID" value="CAG6524797.1"/>
    <property type="molecule type" value="Transcribed_RNA"/>
</dbReference>
<dbReference type="EMBL" id="HBUE01019688">
    <property type="protein sequence ID" value="CAG6452015.1"/>
    <property type="molecule type" value="Transcribed_RNA"/>
</dbReference>
<dbReference type="EMBL" id="HBUE01296103">
    <property type="protein sequence ID" value="CAG6576488.1"/>
    <property type="molecule type" value="Transcribed_RNA"/>
</dbReference>
<dbReference type="EMBL" id="HBUE01296106">
    <property type="protein sequence ID" value="CAG6576492.1"/>
    <property type="molecule type" value="Transcribed_RNA"/>
</dbReference>
<feature type="region of interest" description="Disordered" evidence="1">
    <location>
        <begin position="53"/>
        <end position="119"/>
    </location>
</feature>
<proteinExistence type="predicted"/>
<dbReference type="AlphaFoldDB" id="A0A8D8A8R7"/>
<evidence type="ECO:0000313" key="2">
    <source>
        <dbReference type="EMBL" id="CAG6452015.1"/>
    </source>
</evidence>
<dbReference type="EMBL" id="HBUE01019681">
    <property type="protein sequence ID" value="CAG6451999.1"/>
    <property type="molecule type" value="Transcribed_RNA"/>
</dbReference>